<evidence type="ECO:0000313" key="1">
    <source>
        <dbReference type="EMBL" id="GAG09543.1"/>
    </source>
</evidence>
<dbReference type="AlphaFoldDB" id="X0VAR1"/>
<organism evidence="1">
    <name type="scientific">marine sediment metagenome</name>
    <dbReference type="NCBI Taxonomy" id="412755"/>
    <lineage>
        <taxon>unclassified sequences</taxon>
        <taxon>metagenomes</taxon>
        <taxon>ecological metagenomes</taxon>
    </lineage>
</organism>
<dbReference type="SUPFAM" id="SSF53335">
    <property type="entry name" value="S-adenosyl-L-methionine-dependent methyltransferases"/>
    <property type="match status" value="1"/>
</dbReference>
<gene>
    <name evidence="1" type="ORF">S01H1_44706</name>
</gene>
<feature type="non-terminal residue" evidence="1">
    <location>
        <position position="1"/>
    </location>
</feature>
<sequence length="264" mass="29927">PDGLVHMANWRDSLENNRYSNYLAVSAKLAGNYTIMQNLPVQKTERNYDVEVKHAAPASFAVTSETDVLSQLISARLWSEGKPLRLHLGCGKWHFDGYINIDYPPKEHNVVTHLGADLYADITKLNFPAHSVDEIRLHHVFEHFDRVTALGLLIKWHEWLKTGGTLRIETPDLIGSAKTLLSDASLKTKIGVVRHLAGDQADKWAFHTDHWFAERFEHTLTQLGFGPVRVRTSSWPHEPYLSNVQVEAAKQVHLTRQQLLAACD</sequence>
<protein>
    <recommendedName>
        <fullName evidence="2">Methyltransferase type 11 domain-containing protein</fullName>
    </recommendedName>
</protein>
<dbReference type="Gene3D" id="3.40.50.150">
    <property type="entry name" value="Vaccinia Virus protein VP39"/>
    <property type="match status" value="1"/>
</dbReference>
<accession>X0VAR1</accession>
<proteinExistence type="predicted"/>
<dbReference type="EMBL" id="BARS01028529">
    <property type="protein sequence ID" value="GAG09543.1"/>
    <property type="molecule type" value="Genomic_DNA"/>
</dbReference>
<dbReference type="InterPro" id="IPR029063">
    <property type="entry name" value="SAM-dependent_MTases_sf"/>
</dbReference>
<feature type="non-terminal residue" evidence="1">
    <location>
        <position position="264"/>
    </location>
</feature>
<name>X0VAR1_9ZZZZ</name>
<comment type="caution">
    <text evidence="1">The sequence shown here is derived from an EMBL/GenBank/DDBJ whole genome shotgun (WGS) entry which is preliminary data.</text>
</comment>
<evidence type="ECO:0008006" key="2">
    <source>
        <dbReference type="Google" id="ProtNLM"/>
    </source>
</evidence>
<reference evidence="1" key="1">
    <citation type="journal article" date="2014" name="Front. Microbiol.">
        <title>High frequency of phylogenetically diverse reductive dehalogenase-homologous genes in deep subseafloor sedimentary metagenomes.</title>
        <authorList>
            <person name="Kawai M."/>
            <person name="Futagami T."/>
            <person name="Toyoda A."/>
            <person name="Takaki Y."/>
            <person name="Nishi S."/>
            <person name="Hori S."/>
            <person name="Arai W."/>
            <person name="Tsubouchi T."/>
            <person name="Morono Y."/>
            <person name="Uchiyama I."/>
            <person name="Ito T."/>
            <person name="Fujiyama A."/>
            <person name="Inagaki F."/>
            <person name="Takami H."/>
        </authorList>
    </citation>
    <scope>NUCLEOTIDE SEQUENCE</scope>
    <source>
        <strain evidence="1">Expedition CK06-06</strain>
    </source>
</reference>